<dbReference type="InterPro" id="IPR027417">
    <property type="entry name" value="P-loop_NTPase"/>
</dbReference>
<dbReference type="InterPro" id="IPR006935">
    <property type="entry name" value="Helicase/UvrB_N"/>
</dbReference>
<dbReference type="Proteomes" id="UP000515909">
    <property type="component" value="Chromosome"/>
</dbReference>
<evidence type="ECO:0000313" key="2">
    <source>
        <dbReference type="EMBL" id="QNK39956.1"/>
    </source>
</evidence>
<keyword evidence="2" id="KW-0347">Helicase</keyword>
<dbReference type="PANTHER" id="PTHR47396:SF1">
    <property type="entry name" value="ATP-DEPENDENT HELICASE IRC3-RELATED"/>
    <property type="match status" value="1"/>
</dbReference>
<evidence type="ECO:0000259" key="1">
    <source>
        <dbReference type="Pfam" id="PF04851"/>
    </source>
</evidence>
<dbReference type="Pfam" id="PF04851">
    <property type="entry name" value="ResIII"/>
    <property type="match status" value="1"/>
</dbReference>
<gene>
    <name evidence="2" type="ORF">HCR03_14755</name>
</gene>
<accession>A0A7G8T8L5</accession>
<proteinExistence type="predicted"/>
<dbReference type="RefSeq" id="WP_187035064.1">
    <property type="nucleotide sequence ID" value="NZ_CP060286.1"/>
</dbReference>
<dbReference type="GO" id="GO:0000403">
    <property type="term" value="F:Y-form DNA binding"/>
    <property type="evidence" value="ECO:0007669"/>
    <property type="project" value="TreeGrafter"/>
</dbReference>
<name>A0A7G8T8L5_9FIRM</name>
<feature type="domain" description="Helicase/UvrB N-terminal" evidence="1">
    <location>
        <begin position="3"/>
        <end position="210"/>
    </location>
</feature>
<dbReference type="InterPro" id="IPR050742">
    <property type="entry name" value="Helicase_Restrict-Modif_Enz"/>
</dbReference>
<dbReference type="EMBL" id="CP060286">
    <property type="protein sequence ID" value="QNK39956.1"/>
    <property type="molecule type" value="Genomic_DNA"/>
</dbReference>
<organism evidence="2 3">
    <name type="scientific">Caproicibacter fermentans</name>
    <dbReference type="NCBI Taxonomy" id="2576756"/>
    <lineage>
        <taxon>Bacteria</taxon>
        <taxon>Bacillati</taxon>
        <taxon>Bacillota</taxon>
        <taxon>Clostridia</taxon>
        <taxon>Eubacteriales</taxon>
        <taxon>Acutalibacteraceae</taxon>
        <taxon>Caproicibacter</taxon>
    </lineage>
</organism>
<keyword evidence="2" id="KW-0067">ATP-binding</keyword>
<sequence length="836" mass="94659">MRMSLFDFQEDAKAELIKKIGAAHNLLSMNQGQQIITFSAPTGAGKTIIMTSLFEDILFGTADIDAQPDAIFVWLSDMPELNEQSKLKVEAKSDMIQSRRLITIDSNYDSECLDPGNVYFLNTQKLGNDKLLTQKSDTRQYTIWETLTNTAAKYQQQLYVVIDEAHRGMNISTRAENIARSIMQKFIVGSEADGLCVMPLIIGVSATPQRFQRMIAETNSTKHSVSVRPEDVIESGLLKDRVIIHCPEMAFNAEMTLFQEAVSTWKSMSVEWSTYCASERERLVKPILVVQVNDRTDSVATTTDINTCLETLADELGRSLEIGEVVHTFNDEGTLNGFSIPIVKIEPSRIEENEKAILVFFKMNLSTGWDCPRAEVMMSFRSAQDYTYIAQLLGRMVRTPLAHRIEMNAALNAVHLFLPFFDQSTVSDVVQALKEDENAAPTETGIAPELVTLSRNPAFEEVFNHMQDLVTYRVEGVRKETNLRRLDKIRAFLAVDGVNASTDRSIRQKMSQKVREELEVIKLSQNYDKLVSGVTGMNLKTLEVEIATNQIVADHAQSVSVLNADKEAIFKTAEKRIGDYIATQYRVENREKDDSEAKIELIVVASNVSAMDNLEDYAGKLFDETYNENRRAIQMLRTADREKYDHLVSSGRNATPLQWRAPFSISFNCSENSAEYDRHLFINETGNCRVTLNAWEDGVLKEEMHRADFVAWLRNLDRKNWSIEIPYKVSGVYKAMFPDMMIVRKDAHGYIFDILEPHDSSRSDNCAKAKGLAEFAQAHFVVYGRIELIRKLSGTDGASHFYRLNLTNITIQREVLAISTNEDLDRIFDTHATTDN</sequence>
<dbReference type="GO" id="GO:0061749">
    <property type="term" value="F:forked DNA-dependent helicase activity"/>
    <property type="evidence" value="ECO:0007669"/>
    <property type="project" value="TreeGrafter"/>
</dbReference>
<keyword evidence="2" id="KW-0547">Nucleotide-binding</keyword>
<dbReference type="Gene3D" id="3.40.50.300">
    <property type="entry name" value="P-loop containing nucleotide triphosphate hydrolases"/>
    <property type="match status" value="1"/>
</dbReference>
<protein>
    <submittedName>
        <fullName evidence="2">DEAD/DEAH box helicase family protein</fullName>
    </submittedName>
</protein>
<dbReference type="REBASE" id="441754">
    <property type="entry name" value="Csp7D4C2ORF14760P"/>
</dbReference>
<evidence type="ECO:0000313" key="3">
    <source>
        <dbReference type="Proteomes" id="UP000515909"/>
    </source>
</evidence>
<dbReference type="GO" id="GO:0036121">
    <property type="term" value="F:double-stranded DNA helicase activity"/>
    <property type="evidence" value="ECO:0007669"/>
    <property type="project" value="TreeGrafter"/>
</dbReference>
<dbReference type="GO" id="GO:0005524">
    <property type="term" value="F:ATP binding"/>
    <property type="evidence" value="ECO:0007669"/>
    <property type="project" value="InterPro"/>
</dbReference>
<dbReference type="KEGG" id="cfem:HCR03_14755"/>
<dbReference type="AlphaFoldDB" id="A0A7G8T8L5"/>
<reference evidence="2 3" key="1">
    <citation type="submission" date="2020-08" db="EMBL/GenBank/DDBJ databases">
        <title>The isolate Caproiciproducens sp. 7D4C2 produces n-caproate at mildly acidic conditions from hexoses: genome and rBOX comparison with related strains and chain-elongating bacteria.</title>
        <authorList>
            <person name="Esquivel-Elizondo S."/>
            <person name="Bagci C."/>
            <person name="Temovska M."/>
            <person name="Jeon B.S."/>
            <person name="Bessarab I."/>
            <person name="Williams R.B.H."/>
            <person name="Huson D.H."/>
            <person name="Angenent L.T."/>
        </authorList>
    </citation>
    <scope>NUCLEOTIDE SEQUENCE [LARGE SCALE GENOMIC DNA]</scope>
    <source>
        <strain evidence="2 3">7D4C2</strain>
    </source>
</reference>
<dbReference type="PANTHER" id="PTHR47396">
    <property type="entry name" value="TYPE I RESTRICTION ENZYME ECOKI R PROTEIN"/>
    <property type="match status" value="1"/>
</dbReference>
<keyword evidence="2" id="KW-0378">Hydrolase</keyword>
<dbReference type="SUPFAM" id="SSF52540">
    <property type="entry name" value="P-loop containing nucleoside triphosphate hydrolases"/>
    <property type="match status" value="2"/>
</dbReference>
<dbReference type="GO" id="GO:0016787">
    <property type="term" value="F:hydrolase activity"/>
    <property type="evidence" value="ECO:0007669"/>
    <property type="project" value="InterPro"/>
</dbReference>